<dbReference type="PANTHER" id="PTHR12420">
    <property type="entry name" value="PHD FINGER PROTEIN"/>
    <property type="match status" value="1"/>
</dbReference>
<keyword evidence="7" id="KW-0436">Ligase</keyword>
<dbReference type="InterPro" id="IPR001965">
    <property type="entry name" value="Znf_PHD"/>
</dbReference>
<dbReference type="SMART" id="SM00184">
    <property type="entry name" value="RING"/>
    <property type="match status" value="2"/>
</dbReference>
<dbReference type="InterPro" id="IPR051188">
    <property type="entry name" value="PHD-type_Zinc_Finger"/>
</dbReference>
<sequence>CFVCGKSGATTTCREMGCDRHFHFPCAEEGGCVTQFLPPFGAFCSQHCPEQAVEAVPEEDTTCLICLDPVGDRRSYGTLVCPACKHAWFHRGCIQAQALHVGSISFRCPLCRDGDSFISEMLRMGIRIPRRLPSWENDHTYDELSDTHRRCDARECLCPGGRERVELEGLWELLLCRSCAAEGTHRGCSFLSNDTESWECGSC</sequence>
<organism evidence="7 8">
    <name type="scientific">Podargus strigoides</name>
    <name type="common">Tawny frogmouth</name>
    <name type="synonym">Caprimulgus strigoides</name>
    <dbReference type="NCBI Taxonomy" id="8905"/>
    <lineage>
        <taxon>Eukaryota</taxon>
        <taxon>Metazoa</taxon>
        <taxon>Chordata</taxon>
        <taxon>Craniata</taxon>
        <taxon>Vertebrata</taxon>
        <taxon>Euteleostomi</taxon>
        <taxon>Archelosauria</taxon>
        <taxon>Archosauria</taxon>
        <taxon>Dinosauria</taxon>
        <taxon>Saurischia</taxon>
        <taxon>Theropoda</taxon>
        <taxon>Coelurosauria</taxon>
        <taxon>Aves</taxon>
        <taxon>Neognathae</taxon>
        <taxon>Neoaves</taxon>
        <taxon>Strisores</taxon>
        <taxon>Caprimulgiformes</taxon>
        <taxon>Podargidae</taxon>
        <taxon>Podargus</taxon>
    </lineage>
</organism>
<evidence type="ECO:0000313" key="8">
    <source>
        <dbReference type="Proteomes" id="UP000584326"/>
    </source>
</evidence>
<evidence type="ECO:0000256" key="1">
    <source>
        <dbReference type="ARBA" id="ARBA00022723"/>
    </source>
</evidence>
<proteinExistence type="predicted"/>
<keyword evidence="2 4" id="KW-0863">Zinc-finger</keyword>
<feature type="non-terminal residue" evidence="7">
    <location>
        <position position="203"/>
    </location>
</feature>
<dbReference type="InterPro" id="IPR001841">
    <property type="entry name" value="Znf_RING"/>
</dbReference>
<dbReference type="GO" id="GO:0016874">
    <property type="term" value="F:ligase activity"/>
    <property type="evidence" value="ECO:0007669"/>
    <property type="project" value="UniProtKB-KW"/>
</dbReference>
<evidence type="ECO:0000256" key="2">
    <source>
        <dbReference type="ARBA" id="ARBA00022771"/>
    </source>
</evidence>
<gene>
    <name evidence="7" type="primary">G2e3_4</name>
    <name evidence="7" type="ORF">PODSTR_R13104</name>
</gene>
<protein>
    <submittedName>
        <fullName evidence="7">G2E3 ligase</fullName>
    </submittedName>
</protein>
<evidence type="ECO:0000259" key="5">
    <source>
        <dbReference type="PROSITE" id="PS50089"/>
    </source>
</evidence>
<comment type="caution">
    <text evidence="7">The sequence shown here is derived from an EMBL/GenBank/DDBJ whole genome shotgun (WGS) entry which is preliminary data.</text>
</comment>
<feature type="domain" description="RING-type" evidence="5">
    <location>
        <begin position="63"/>
        <end position="112"/>
    </location>
</feature>
<dbReference type="SMART" id="SM00249">
    <property type="entry name" value="PHD"/>
    <property type="match status" value="2"/>
</dbReference>
<dbReference type="SUPFAM" id="SSF57903">
    <property type="entry name" value="FYVE/PHD zinc finger"/>
    <property type="match status" value="1"/>
</dbReference>
<dbReference type="PANTHER" id="PTHR12420:SF47">
    <property type="entry name" value="PHD FINGER PROTEIN 7"/>
    <property type="match status" value="1"/>
</dbReference>
<feature type="domain" description="PHD-type" evidence="6">
    <location>
        <begin position="1"/>
        <end position="48"/>
    </location>
</feature>
<evidence type="ECO:0000256" key="4">
    <source>
        <dbReference type="PROSITE-ProRule" id="PRU00175"/>
    </source>
</evidence>
<dbReference type="InterPro" id="IPR034732">
    <property type="entry name" value="EPHD"/>
</dbReference>
<keyword evidence="3" id="KW-0862">Zinc</keyword>
<dbReference type="InterPro" id="IPR011011">
    <property type="entry name" value="Znf_FYVE_PHD"/>
</dbReference>
<dbReference type="Gene3D" id="3.30.40.10">
    <property type="entry name" value="Zinc/RING finger domain, C3HC4 (zinc finger)"/>
    <property type="match status" value="3"/>
</dbReference>
<dbReference type="PROSITE" id="PS01359">
    <property type="entry name" value="ZF_PHD_1"/>
    <property type="match status" value="1"/>
</dbReference>
<dbReference type="EMBL" id="VZTK01011628">
    <property type="protein sequence ID" value="NXX15066.1"/>
    <property type="molecule type" value="Genomic_DNA"/>
</dbReference>
<dbReference type="InterPro" id="IPR019786">
    <property type="entry name" value="Zinc_finger_PHD-type_CS"/>
</dbReference>
<dbReference type="Pfam" id="PF13771">
    <property type="entry name" value="zf-HC5HC2H"/>
    <property type="match status" value="1"/>
</dbReference>
<reference evidence="7 8" key="1">
    <citation type="submission" date="2020-02" db="EMBL/GenBank/DDBJ databases">
        <title>Bird 10,000 Genomes (B10K) Project - Family phase.</title>
        <authorList>
            <person name="Zhang G."/>
        </authorList>
    </citation>
    <scope>NUCLEOTIDE SEQUENCE [LARGE SCALE GENOMIC DNA]</scope>
    <source>
        <strain evidence="7">B10K-DU-001-40</strain>
        <tissue evidence="7">Muscle</tissue>
    </source>
</reference>
<keyword evidence="1" id="KW-0479">Metal-binding</keyword>
<dbReference type="PROSITE" id="PS51805">
    <property type="entry name" value="EPHD"/>
    <property type="match status" value="1"/>
</dbReference>
<dbReference type="AlphaFoldDB" id="A0A7L4GPB7"/>
<dbReference type="SUPFAM" id="SSF57850">
    <property type="entry name" value="RING/U-box"/>
    <property type="match status" value="1"/>
</dbReference>
<accession>A0A7L4GPB7</accession>
<evidence type="ECO:0000259" key="6">
    <source>
        <dbReference type="PROSITE" id="PS51805"/>
    </source>
</evidence>
<evidence type="ECO:0000256" key="3">
    <source>
        <dbReference type="ARBA" id="ARBA00022833"/>
    </source>
</evidence>
<dbReference type="OrthoDB" id="512616at2759"/>
<name>A0A7L4GPB7_PODST</name>
<dbReference type="PROSITE" id="PS50089">
    <property type="entry name" value="ZF_RING_2"/>
    <property type="match status" value="1"/>
</dbReference>
<dbReference type="Pfam" id="PF26054">
    <property type="entry name" value="PHD_G2E3"/>
    <property type="match status" value="1"/>
</dbReference>
<dbReference type="InterPro" id="IPR059102">
    <property type="entry name" value="PHD_PHF7/G2E3-like"/>
</dbReference>
<dbReference type="Proteomes" id="UP000584326">
    <property type="component" value="Unassembled WGS sequence"/>
</dbReference>
<feature type="non-terminal residue" evidence="7">
    <location>
        <position position="1"/>
    </location>
</feature>
<dbReference type="GO" id="GO:0008270">
    <property type="term" value="F:zinc ion binding"/>
    <property type="evidence" value="ECO:0007669"/>
    <property type="project" value="UniProtKB-KW"/>
</dbReference>
<evidence type="ECO:0000313" key="7">
    <source>
        <dbReference type="EMBL" id="NXX15066.1"/>
    </source>
</evidence>
<dbReference type="GO" id="GO:0005634">
    <property type="term" value="C:nucleus"/>
    <property type="evidence" value="ECO:0007669"/>
    <property type="project" value="TreeGrafter"/>
</dbReference>
<keyword evidence="8" id="KW-1185">Reference proteome</keyword>
<dbReference type="Pfam" id="PF13639">
    <property type="entry name" value="zf-RING_2"/>
    <property type="match status" value="1"/>
</dbReference>
<dbReference type="InterPro" id="IPR013083">
    <property type="entry name" value="Znf_RING/FYVE/PHD"/>
</dbReference>